<dbReference type="RefSeq" id="WP_207574906.1">
    <property type="nucleotide sequence ID" value="NZ_JAFNME010000009.1"/>
</dbReference>
<gene>
    <name evidence="2" type="ORF">J1777_05985</name>
</gene>
<evidence type="ECO:0000313" key="3">
    <source>
        <dbReference type="Proteomes" id="UP000664731"/>
    </source>
</evidence>
<keyword evidence="3" id="KW-1185">Reference proteome</keyword>
<keyword evidence="1" id="KW-0472">Membrane</keyword>
<evidence type="ECO:0000313" key="2">
    <source>
        <dbReference type="EMBL" id="MBO1249387.1"/>
    </source>
</evidence>
<keyword evidence="1" id="KW-1133">Transmembrane helix</keyword>
<reference evidence="2" key="1">
    <citation type="submission" date="2021-03" db="EMBL/GenBank/DDBJ databases">
        <title>Comamonas denitrificans.</title>
        <authorList>
            <person name="Finster K."/>
        </authorList>
    </citation>
    <scope>NUCLEOTIDE SEQUENCE</scope>
    <source>
        <strain evidence="2">MM2021_4</strain>
    </source>
</reference>
<protein>
    <submittedName>
        <fullName evidence="2">Uncharacterized protein</fullName>
    </submittedName>
</protein>
<organism evidence="2 3">
    <name type="scientific">Comamonas denitrificans</name>
    <dbReference type="NCBI Taxonomy" id="117506"/>
    <lineage>
        <taxon>Bacteria</taxon>
        <taxon>Pseudomonadati</taxon>
        <taxon>Pseudomonadota</taxon>
        <taxon>Betaproteobacteria</taxon>
        <taxon>Burkholderiales</taxon>
        <taxon>Comamonadaceae</taxon>
        <taxon>Comamonas</taxon>
    </lineage>
</organism>
<comment type="caution">
    <text evidence="2">The sequence shown here is derived from an EMBL/GenBank/DDBJ whole genome shotgun (WGS) entry which is preliminary data.</text>
</comment>
<keyword evidence="1" id="KW-0812">Transmembrane</keyword>
<name>A0A939GUU9_9BURK</name>
<evidence type="ECO:0000256" key="1">
    <source>
        <dbReference type="SAM" id="Phobius"/>
    </source>
</evidence>
<dbReference type="EMBL" id="JAFNME010000009">
    <property type="protein sequence ID" value="MBO1249387.1"/>
    <property type="molecule type" value="Genomic_DNA"/>
</dbReference>
<sequence>MAMDKDELMLLGKIDGKLDGISAHLNQQDKRIADLDARVDARLNGIDERLREVEKKAAVAGAVSGGAVAVGTALVVEGIKQFMRGGGLGN</sequence>
<proteinExistence type="predicted"/>
<dbReference type="AlphaFoldDB" id="A0A939GUU9"/>
<dbReference type="Proteomes" id="UP000664731">
    <property type="component" value="Unassembled WGS sequence"/>
</dbReference>
<feature type="transmembrane region" description="Helical" evidence="1">
    <location>
        <begin position="57"/>
        <end position="76"/>
    </location>
</feature>
<accession>A0A939GUU9</accession>